<keyword evidence="7" id="KW-1185">Reference proteome</keyword>
<protein>
    <submittedName>
        <fullName evidence="6">RNA polymerase sigma-70 factor</fullName>
    </submittedName>
</protein>
<dbReference type="InterPro" id="IPR000792">
    <property type="entry name" value="Tscrpt_reg_LuxR_C"/>
</dbReference>
<name>A0A4U1CH35_9SPHI</name>
<dbReference type="InterPro" id="IPR007627">
    <property type="entry name" value="RNA_pol_sigma70_r2"/>
</dbReference>
<dbReference type="CDD" id="cd06171">
    <property type="entry name" value="Sigma70_r4"/>
    <property type="match status" value="1"/>
</dbReference>
<accession>A0A4U1CH35</accession>
<dbReference type="GO" id="GO:0006352">
    <property type="term" value="P:DNA-templated transcription initiation"/>
    <property type="evidence" value="ECO:0007669"/>
    <property type="project" value="InterPro"/>
</dbReference>
<dbReference type="InterPro" id="IPR013324">
    <property type="entry name" value="RNA_pol_sigma_r3/r4-like"/>
</dbReference>
<dbReference type="RefSeq" id="WP_136836334.1">
    <property type="nucleotide sequence ID" value="NZ_SWBQ01000003.1"/>
</dbReference>
<proteinExistence type="inferred from homology"/>
<dbReference type="AlphaFoldDB" id="A0A4U1CH35"/>
<evidence type="ECO:0000256" key="1">
    <source>
        <dbReference type="ARBA" id="ARBA00010641"/>
    </source>
</evidence>
<dbReference type="GO" id="GO:0003677">
    <property type="term" value="F:DNA binding"/>
    <property type="evidence" value="ECO:0007669"/>
    <property type="project" value="InterPro"/>
</dbReference>
<keyword evidence="3" id="KW-0731">Sigma factor</keyword>
<dbReference type="InterPro" id="IPR036388">
    <property type="entry name" value="WH-like_DNA-bd_sf"/>
</dbReference>
<evidence type="ECO:0000313" key="6">
    <source>
        <dbReference type="EMBL" id="TKC06075.1"/>
    </source>
</evidence>
<evidence type="ECO:0000256" key="4">
    <source>
        <dbReference type="ARBA" id="ARBA00023163"/>
    </source>
</evidence>
<dbReference type="PANTHER" id="PTHR43133:SF46">
    <property type="entry name" value="RNA POLYMERASE SIGMA-70 FACTOR ECF SUBFAMILY"/>
    <property type="match status" value="1"/>
</dbReference>
<dbReference type="InterPro" id="IPR014327">
    <property type="entry name" value="RNA_pol_sigma70_bacteroid"/>
</dbReference>
<evidence type="ECO:0000256" key="2">
    <source>
        <dbReference type="ARBA" id="ARBA00023015"/>
    </source>
</evidence>
<dbReference type="SMART" id="SM00421">
    <property type="entry name" value="HTH_LUXR"/>
    <property type="match status" value="1"/>
</dbReference>
<dbReference type="Pfam" id="PF08281">
    <property type="entry name" value="Sigma70_r4_2"/>
    <property type="match status" value="1"/>
</dbReference>
<evidence type="ECO:0000256" key="3">
    <source>
        <dbReference type="ARBA" id="ARBA00023082"/>
    </source>
</evidence>
<feature type="domain" description="HTH luxR-type" evidence="5">
    <location>
        <begin position="134"/>
        <end position="192"/>
    </location>
</feature>
<dbReference type="InterPro" id="IPR014284">
    <property type="entry name" value="RNA_pol_sigma-70_dom"/>
</dbReference>
<dbReference type="EMBL" id="SWBQ01000003">
    <property type="protein sequence ID" value="TKC06075.1"/>
    <property type="molecule type" value="Genomic_DNA"/>
</dbReference>
<gene>
    <name evidence="6" type="ORF">FA047_12130</name>
</gene>
<dbReference type="InterPro" id="IPR013325">
    <property type="entry name" value="RNA_pol_sigma_r2"/>
</dbReference>
<dbReference type="InterPro" id="IPR039425">
    <property type="entry name" value="RNA_pol_sigma-70-like"/>
</dbReference>
<organism evidence="6 7">
    <name type="scientific">Pedobacter frigoris</name>
    <dbReference type="NCBI Taxonomy" id="2571272"/>
    <lineage>
        <taxon>Bacteria</taxon>
        <taxon>Pseudomonadati</taxon>
        <taxon>Bacteroidota</taxon>
        <taxon>Sphingobacteriia</taxon>
        <taxon>Sphingobacteriales</taxon>
        <taxon>Sphingobacteriaceae</taxon>
        <taxon>Pedobacter</taxon>
    </lineage>
</organism>
<evidence type="ECO:0000259" key="5">
    <source>
        <dbReference type="SMART" id="SM00421"/>
    </source>
</evidence>
<dbReference type="NCBIfam" id="TIGR02937">
    <property type="entry name" value="sigma70-ECF"/>
    <property type="match status" value="1"/>
</dbReference>
<comment type="caution">
    <text evidence="6">The sequence shown here is derived from an EMBL/GenBank/DDBJ whole genome shotgun (WGS) entry which is preliminary data.</text>
</comment>
<keyword evidence="4" id="KW-0804">Transcription</keyword>
<dbReference type="InterPro" id="IPR013249">
    <property type="entry name" value="RNA_pol_sigma70_r4_t2"/>
</dbReference>
<dbReference type="GO" id="GO:0016987">
    <property type="term" value="F:sigma factor activity"/>
    <property type="evidence" value="ECO:0007669"/>
    <property type="project" value="UniProtKB-KW"/>
</dbReference>
<dbReference type="Gene3D" id="1.10.1740.10">
    <property type="match status" value="1"/>
</dbReference>
<dbReference type="Pfam" id="PF04542">
    <property type="entry name" value="Sigma70_r2"/>
    <property type="match status" value="1"/>
</dbReference>
<reference evidence="6 7" key="1">
    <citation type="submission" date="2019-04" db="EMBL/GenBank/DDBJ databases">
        <title>Pedobacter sp. RP-3-15 sp. nov., isolated from Arctic soil.</title>
        <authorList>
            <person name="Dahal R.H."/>
            <person name="Kim D.-U."/>
        </authorList>
    </citation>
    <scope>NUCLEOTIDE SEQUENCE [LARGE SCALE GENOMIC DNA]</scope>
    <source>
        <strain evidence="6 7">RP-3-15</strain>
    </source>
</reference>
<dbReference type="Proteomes" id="UP000307244">
    <property type="component" value="Unassembled WGS sequence"/>
</dbReference>
<dbReference type="SUPFAM" id="SSF88946">
    <property type="entry name" value="Sigma2 domain of RNA polymerase sigma factors"/>
    <property type="match status" value="1"/>
</dbReference>
<dbReference type="OrthoDB" id="659569at2"/>
<dbReference type="NCBIfam" id="TIGR02985">
    <property type="entry name" value="Sig70_bacteroi1"/>
    <property type="match status" value="1"/>
</dbReference>
<dbReference type="SUPFAM" id="SSF88659">
    <property type="entry name" value="Sigma3 and sigma4 domains of RNA polymerase sigma factors"/>
    <property type="match status" value="1"/>
</dbReference>
<sequence length="192" mass="22499">MSLDERSYRGFSDTDLIKMIGSGDHTAFSELFRRYKEPLYFHAKRMLGDQDEARDIVQDVFTAIWSKREILVIPAAVDNYLYGSIRNKILDYIAHQKVIIKYADSFDRLLETGISSTDDLVSEKELARIIQTEISRLPEKMREVFELSRNGELSYKEIAEKLHLSEHTVKKQAQRAIKILRLKIKLTIFFFF</sequence>
<evidence type="ECO:0000313" key="7">
    <source>
        <dbReference type="Proteomes" id="UP000307244"/>
    </source>
</evidence>
<dbReference type="PANTHER" id="PTHR43133">
    <property type="entry name" value="RNA POLYMERASE ECF-TYPE SIGMA FACTO"/>
    <property type="match status" value="1"/>
</dbReference>
<dbReference type="Gene3D" id="1.10.10.10">
    <property type="entry name" value="Winged helix-like DNA-binding domain superfamily/Winged helix DNA-binding domain"/>
    <property type="match status" value="1"/>
</dbReference>
<keyword evidence="2" id="KW-0805">Transcription regulation</keyword>
<comment type="similarity">
    <text evidence="1">Belongs to the sigma-70 factor family. ECF subfamily.</text>
</comment>